<organism evidence="5 6">
    <name type="scientific">Lolium multiflorum</name>
    <name type="common">Italian ryegrass</name>
    <name type="synonym">Lolium perenne subsp. multiflorum</name>
    <dbReference type="NCBI Taxonomy" id="4521"/>
    <lineage>
        <taxon>Eukaryota</taxon>
        <taxon>Viridiplantae</taxon>
        <taxon>Streptophyta</taxon>
        <taxon>Embryophyta</taxon>
        <taxon>Tracheophyta</taxon>
        <taxon>Spermatophyta</taxon>
        <taxon>Magnoliopsida</taxon>
        <taxon>Liliopsida</taxon>
        <taxon>Poales</taxon>
        <taxon>Poaceae</taxon>
        <taxon>BOP clade</taxon>
        <taxon>Pooideae</taxon>
        <taxon>Poodae</taxon>
        <taxon>Poeae</taxon>
        <taxon>Poeae Chloroplast Group 2 (Poeae type)</taxon>
        <taxon>Loliodinae</taxon>
        <taxon>Loliinae</taxon>
        <taxon>Lolium</taxon>
    </lineage>
</organism>
<feature type="compositionally biased region" description="Basic and acidic residues" evidence="2">
    <location>
        <begin position="8"/>
        <end position="19"/>
    </location>
</feature>
<dbReference type="GO" id="GO:0003676">
    <property type="term" value="F:nucleic acid binding"/>
    <property type="evidence" value="ECO:0007669"/>
    <property type="project" value="InterPro"/>
</dbReference>
<dbReference type="InterPro" id="IPR012337">
    <property type="entry name" value="RNaseH-like_sf"/>
</dbReference>
<dbReference type="Proteomes" id="UP001231189">
    <property type="component" value="Unassembled WGS sequence"/>
</dbReference>
<name>A0AAD8RFD3_LOLMU</name>
<protein>
    <recommendedName>
        <fullName evidence="7">Reverse transcriptase domain-containing protein</fullName>
    </recommendedName>
</protein>
<comment type="caution">
    <text evidence="5">The sequence shown here is derived from an EMBL/GenBank/DDBJ whole genome shotgun (WGS) entry which is preliminary data.</text>
</comment>
<evidence type="ECO:0000259" key="3">
    <source>
        <dbReference type="Pfam" id="PF00078"/>
    </source>
</evidence>
<dbReference type="InterPro" id="IPR002156">
    <property type="entry name" value="RNaseH_domain"/>
</dbReference>
<feature type="domain" description="Reverse transcriptase" evidence="3">
    <location>
        <begin position="366"/>
        <end position="486"/>
    </location>
</feature>
<evidence type="ECO:0000313" key="6">
    <source>
        <dbReference type="Proteomes" id="UP001231189"/>
    </source>
</evidence>
<evidence type="ECO:0000256" key="1">
    <source>
        <dbReference type="SAM" id="Coils"/>
    </source>
</evidence>
<evidence type="ECO:0000256" key="2">
    <source>
        <dbReference type="SAM" id="MobiDB-lite"/>
    </source>
</evidence>
<gene>
    <name evidence="5" type="ORF">QYE76_025564</name>
</gene>
<dbReference type="SUPFAM" id="SSF56672">
    <property type="entry name" value="DNA/RNA polymerases"/>
    <property type="match status" value="1"/>
</dbReference>
<dbReference type="AlphaFoldDB" id="A0AAD8RFD3"/>
<evidence type="ECO:0008006" key="7">
    <source>
        <dbReference type="Google" id="ProtNLM"/>
    </source>
</evidence>
<reference evidence="5" key="1">
    <citation type="submission" date="2023-07" db="EMBL/GenBank/DDBJ databases">
        <title>A chromosome-level genome assembly of Lolium multiflorum.</title>
        <authorList>
            <person name="Chen Y."/>
            <person name="Copetti D."/>
            <person name="Kolliker R."/>
            <person name="Studer B."/>
        </authorList>
    </citation>
    <scope>NUCLEOTIDE SEQUENCE</scope>
    <source>
        <strain evidence="5">02402/16</strain>
        <tissue evidence="5">Leaf</tissue>
    </source>
</reference>
<dbReference type="InterPro" id="IPR036397">
    <property type="entry name" value="RNaseH_sf"/>
</dbReference>
<dbReference type="PANTHER" id="PTHR46890:SF48">
    <property type="entry name" value="RNA-DIRECTED DNA POLYMERASE"/>
    <property type="match status" value="1"/>
</dbReference>
<dbReference type="PANTHER" id="PTHR46890">
    <property type="entry name" value="NON-LTR RETROLELEMENT REVERSE TRANSCRIPTASE-LIKE PROTEIN-RELATED"/>
    <property type="match status" value="1"/>
</dbReference>
<evidence type="ECO:0000259" key="4">
    <source>
        <dbReference type="Pfam" id="PF13456"/>
    </source>
</evidence>
<accession>A0AAD8RFD3</accession>
<dbReference type="CDD" id="cd01650">
    <property type="entry name" value="RT_nLTR_like"/>
    <property type="match status" value="1"/>
</dbReference>
<dbReference type="Pfam" id="PF13456">
    <property type="entry name" value="RVT_3"/>
    <property type="match status" value="1"/>
</dbReference>
<feature type="domain" description="RNase H type-1" evidence="4">
    <location>
        <begin position="517"/>
        <end position="626"/>
    </location>
</feature>
<dbReference type="EMBL" id="JAUUTY010000006">
    <property type="protein sequence ID" value="KAK1620047.1"/>
    <property type="molecule type" value="Genomic_DNA"/>
</dbReference>
<dbReference type="Pfam" id="PF00078">
    <property type="entry name" value="RVT_1"/>
    <property type="match status" value="1"/>
</dbReference>
<dbReference type="CDD" id="cd06222">
    <property type="entry name" value="RNase_H_like"/>
    <property type="match status" value="1"/>
</dbReference>
<dbReference type="SUPFAM" id="SSF53098">
    <property type="entry name" value="Ribonuclease H-like"/>
    <property type="match status" value="1"/>
</dbReference>
<feature type="coiled-coil region" evidence="1">
    <location>
        <begin position="162"/>
        <end position="209"/>
    </location>
</feature>
<feature type="region of interest" description="Disordered" evidence="2">
    <location>
        <begin position="1"/>
        <end position="55"/>
    </location>
</feature>
<evidence type="ECO:0000313" key="5">
    <source>
        <dbReference type="EMBL" id="KAK1620047.1"/>
    </source>
</evidence>
<keyword evidence="1" id="KW-0175">Coiled coil</keyword>
<dbReference type="InterPro" id="IPR000477">
    <property type="entry name" value="RT_dom"/>
</dbReference>
<dbReference type="Gene3D" id="3.30.420.10">
    <property type="entry name" value="Ribonuclease H-like superfamily/Ribonuclease H"/>
    <property type="match status" value="1"/>
</dbReference>
<dbReference type="InterPro" id="IPR052343">
    <property type="entry name" value="Retrotransposon-Effector_Assoc"/>
</dbReference>
<dbReference type="InterPro" id="IPR043502">
    <property type="entry name" value="DNA/RNA_pol_sf"/>
</dbReference>
<sequence length="654" mass="74540">MAKPAGVDLREDGVDRIGSDRGAGWRRFGAEDCRLPGRRRAPPSPRFDGGEGGGIRRQSVLRDEEGAGAQEDLVVIFLCYGLIYYYRSDHRPILMCFEEPVVEENRGPPVLRFEARWLKEKNFMEIVQGAWNLSDPLDMDLPLAGKLAKVHDQLHRWDRSILKRNKNTLRKTQRELENVVRQSMSPENLARQKELAEEIEKLLEMEEMHWAQRSRVDWLKYGDRNTNYFHNAASARRKKNRIKKLVDENGNHIEGTAYLNPLISDYFAGLFTTEVDEPDPGILSRVFPKVTEQMNNGLIADYTPEDVKKALFSIGDTKAPETDGLHALFFKKCWGIIGDSIVKEVPEAINNKVIPEGWNDTVIVLIPKVDSPEKISQFRPISLCNVLYKVISKMIALRLKVILDEVISNVQSAFVPGRLITDNILIAYESMHCIKNKKTGKKGYCAVKLDMHKAYDRVEWIFLERMMIRLGFHHDFVGLIMACIRSVKYKKVFLVYWLIKRRFVALKASGCAGMHRAAGVVLRNDRGEAIAGLACPLSHVYDATTAEALALFKGLVFLLDIGITRVTIESDSLEVIKACNAEVEIWSPYSAILYDCFSKAQEFDHIDFIHCVREANQVAHELARYAFDSNSVVRWDESPPSFILPFVLKDVTMY</sequence>
<dbReference type="InterPro" id="IPR044730">
    <property type="entry name" value="RNase_H-like_dom_plant"/>
</dbReference>
<keyword evidence="6" id="KW-1185">Reference proteome</keyword>
<dbReference type="GO" id="GO:0004523">
    <property type="term" value="F:RNA-DNA hybrid ribonuclease activity"/>
    <property type="evidence" value="ECO:0007669"/>
    <property type="project" value="InterPro"/>
</dbReference>
<proteinExistence type="predicted"/>